<dbReference type="AlphaFoldDB" id="A0A162JJG1"/>
<evidence type="ECO:0000256" key="1">
    <source>
        <dbReference type="ARBA" id="ARBA00010134"/>
    </source>
</evidence>
<evidence type="ECO:0000256" key="3">
    <source>
        <dbReference type="ARBA" id="ARBA00022703"/>
    </source>
</evidence>
<dbReference type="PROSITE" id="PS01122">
    <property type="entry name" value="CASPASE_CYS"/>
    <property type="match status" value="1"/>
</dbReference>
<feature type="region of interest" description="Disordered" evidence="8">
    <location>
        <begin position="1"/>
        <end position="41"/>
    </location>
</feature>
<name>A0A162JJG1_PENCE</name>
<evidence type="ECO:0000259" key="9">
    <source>
        <dbReference type="PROSITE" id="PS50207"/>
    </source>
</evidence>
<dbReference type="InterPro" id="IPR011600">
    <property type="entry name" value="Pept_C14_caspase"/>
</dbReference>
<dbReference type="PROSITE" id="PS50208">
    <property type="entry name" value="CASPASE_P20"/>
    <property type="match status" value="1"/>
</dbReference>
<dbReference type="PRINTS" id="PR00376">
    <property type="entry name" value="IL1BCENZYME"/>
</dbReference>
<evidence type="ECO:0000256" key="4">
    <source>
        <dbReference type="ARBA" id="ARBA00022801"/>
    </source>
</evidence>
<comment type="similarity">
    <text evidence="1 7">Belongs to the peptidase C14A family.</text>
</comment>
<evidence type="ECO:0000256" key="2">
    <source>
        <dbReference type="ARBA" id="ARBA00022670"/>
    </source>
</evidence>
<keyword evidence="3" id="KW-0053">Apoptosis</keyword>
<proteinExistence type="evidence at transcript level"/>
<dbReference type="CDD" id="cd00032">
    <property type="entry name" value="CASc"/>
    <property type="match status" value="1"/>
</dbReference>
<dbReference type="InterPro" id="IPR029030">
    <property type="entry name" value="Caspase-like_dom_sf"/>
</dbReference>
<dbReference type="InterPro" id="IPR015917">
    <property type="entry name" value="Pept_C14A"/>
</dbReference>
<dbReference type="FunFam" id="3.40.50.1460:FF:000001">
    <property type="entry name" value="Caspase-3 preproprotein"/>
    <property type="match status" value="1"/>
</dbReference>
<dbReference type="PANTHER" id="PTHR10454:SF232">
    <property type="entry name" value="AT03047P-RELATED"/>
    <property type="match status" value="1"/>
</dbReference>
<organism evidence="11">
    <name type="scientific">Penaeus chinensis</name>
    <name type="common">Fleshy prawn</name>
    <name type="synonym">Fenneropenaeus chinensis</name>
    <dbReference type="NCBI Taxonomy" id="139456"/>
    <lineage>
        <taxon>Eukaryota</taxon>
        <taxon>Metazoa</taxon>
        <taxon>Ecdysozoa</taxon>
        <taxon>Arthropoda</taxon>
        <taxon>Crustacea</taxon>
        <taxon>Multicrustacea</taxon>
        <taxon>Malacostraca</taxon>
        <taxon>Eumalacostraca</taxon>
        <taxon>Eucarida</taxon>
        <taxon>Decapoda</taxon>
        <taxon>Dendrobranchiata</taxon>
        <taxon>Penaeoidea</taxon>
        <taxon>Penaeidae</taxon>
        <taxon>Penaeus</taxon>
    </lineage>
</organism>
<dbReference type="GO" id="GO:0045476">
    <property type="term" value="P:nurse cell apoptotic process"/>
    <property type="evidence" value="ECO:0007669"/>
    <property type="project" value="UniProtKB-ARBA"/>
</dbReference>
<dbReference type="GO" id="GO:0005737">
    <property type="term" value="C:cytoplasm"/>
    <property type="evidence" value="ECO:0007669"/>
    <property type="project" value="TreeGrafter"/>
</dbReference>
<keyword evidence="6" id="KW-0865">Zymogen</keyword>
<dbReference type="SUPFAM" id="SSF52129">
    <property type="entry name" value="Caspase-like"/>
    <property type="match status" value="1"/>
</dbReference>
<protein>
    <submittedName>
        <fullName evidence="11">Caspase 2</fullName>
    </submittedName>
</protein>
<dbReference type="InterPro" id="IPR033139">
    <property type="entry name" value="Caspase_cys_AS"/>
</dbReference>
<keyword evidence="2" id="KW-0645">Protease</keyword>
<feature type="compositionally biased region" description="Polar residues" evidence="8">
    <location>
        <begin position="17"/>
        <end position="29"/>
    </location>
</feature>
<keyword evidence="5" id="KW-0788">Thiol protease</keyword>
<evidence type="ECO:0000256" key="6">
    <source>
        <dbReference type="ARBA" id="ARBA00023145"/>
    </source>
</evidence>
<sequence>MEDTISGGSQLDEPRGTNGQVGDSGSSETDAGGMGQTGVGGVPEGFARMSVNRDAVCYNMSHKQRGHCVIFNHRHFDQHTGLGERNGTDRDRDQAQKLFTNLGFQVTVYNDLTVKEVKKKIKGIAVDVNHSECDALAVVFMLHGEKNVLWGRDDTFKSDYLFENFKADRCPTLAGKPKLFFIQACRGEGLDSGTTLVQQKTRDEIDSGYQAYKIPNTADFLVCWSTIPGHFSWRNTTNGSWFIQSLVKVLTQDSARDDLLSMMTSVNRNMILNFESNCPSQSHMHGKKQAACIVSTLMRKVRFTPKY</sequence>
<dbReference type="SMART" id="SM00115">
    <property type="entry name" value="CASc"/>
    <property type="match status" value="1"/>
</dbReference>
<dbReference type="InterPro" id="IPR002138">
    <property type="entry name" value="Pept_C14_p10"/>
</dbReference>
<dbReference type="OrthoDB" id="6116485at2759"/>
<keyword evidence="4" id="KW-0378">Hydrolase</keyword>
<dbReference type="GO" id="GO:0045751">
    <property type="term" value="P:negative regulation of Toll signaling pathway"/>
    <property type="evidence" value="ECO:0007669"/>
    <property type="project" value="UniProtKB-ARBA"/>
</dbReference>
<feature type="domain" description="Caspase family p10" evidence="9">
    <location>
        <begin position="210"/>
        <end position="305"/>
    </location>
</feature>
<feature type="compositionally biased region" description="Gly residues" evidence="8">
    <location>
        <begin position="32"/>
        <end position="41"/>
    </location>
</feature>
<dbReference type="GO" id="GO:0016322">
    <property type="term" value="P:neuron remodeling"/>
    <property type="evidence" value="ECO:0007669"/>
    <property type="project" value="UniProtKB-ARBA"/>
</dbReference>
<accession>A0A162JJG1</accession>
<dbReference type="PANTHER" id="PTHR10454">
    <property type="entry name" value="CASPASE"/>
    <property type="match status" value="1"/>
</dbReference>
<dbReference type="Pfam" id="PF00656">
    <property type="entry name" value="Peptidase_C14"/>
    <property type="match status" value="1"/>
</dbReference>
<reference evidence="11" key="1">
    <citation type="submission" date="2015-02" db="EMBL/GenBank/DDBJ databases">
        <authorList>
            <person name="Torres C."/>
        </authorList>
    </citation>
    <scope>NUCLEOTIDE SEQUENCE</scope>
</reference>
<evidence type="ECO:0000256" key="8">
    <source>
        <dbReference type="SAM" id="MobiDB-lite"/>
    </source>
</evidence>
<evidence type="ECO:0000313" key="11">
    <source>
        <dbReference type="EMBL" id="ALL27850.1"/>
    </source>
</evidence>
<evidence type="ECO:0000259" key="10">
    <source>
        <dbReference type="PROSITE" id="PS50208"/>
    </source>
</evidence>
<dbReference type="GO" id="GO:0004197">
    <property type="term" value="F:cysteine-type endopeptidase activity"/>
    <property type="evidence" value="ECO:0007669"/>
    <property type="project" value="InterPro"/>
</dbReference>
<feature type="domain" description="Caspase family p20" evidence="10">
    <location>
        <begin position="64"/>
        <end position="189"/>
    </location>
</feature>
<dbReference type="Gene3D" id="3.40.50.1460">
    <property type="match status" value="1"/>
</dbReference>
<dbReference type="PROSITE" id="PS50207">
    <property type="entry name" value="CASPASE_P10"/>
    <property type="match status" value="1"/>
</dbReference>
<dbReference type="GO" id="GO:0043525">
    <property type="term" value="P:positive regulation of neuron apoptotic process"/>
    <property type="evidence" value="ECO:0007669"/>
    <property type="project" value="TreeGrafter"/>
</dbReference>
<dbReference type="InterPro" id="IPR001309">
    <property type="entry name" value="Pept_C14_p20"/>
</dbReference>
<evidence type="ECO:0000256" key="7">
    <source>
        <dbReference type="RuleBase" id="RU003971"/>
    </source>
</evidence>
<dbReference type="GO" id="GO:1990525">
    <property type="term" value="F:BIR domain binding"/>
    <property type="evidence" value="ECO:0007669"/>
    <property type="project" value="UniProtKB-ARBA"/>
</dbReference>
<dbReference type="InterPro" id="IPR002398">
    <property type="entry name" value="Pept_C14"/>
</dbReference>
<dbReference type="EMBL" id="KP757876">
    <property type="protein sequence ID" value="ALL27850.1"/>
    <property type="molecule type" value="mRNA"/>
</dbReference>
<evidence type="ECO:0000256" key="5">
    <source>
        <dbReference type="ARBA" id="ARBA00022807"/>
    </source>
</evidence>
<dbReference type="GO" id="GO:0006508">
    <property type="term" value="P:proteolysis"/>
    <property type="evidence" value="ECO:0007669"/>
    <property type="project" value="UniProtKB-KW"/>
</dbReference>